<gene>
    <name evidence="1" type="ORF">LMG9964_02189</name>
</gene>
<name>A0A6J5K4K9_9BURK</name>
<evidence type="ECO:0000313" key="2">
    <source>
        <dbReference type="Proteomes" id="UP000494102"/>
    </source>
</evidence>
<proteinExistence type="predicted"/>
<sequence length="114" mass="12423">MMTIDLSRCDAGTLTVYRCNASASCEGGSEGLSVCPVMPDFEEARMLQALVHEGAASARRAPFVAFFRGWGVRASSDCHCREACVAHVVVEICCQCGLPKPVCRFPLRLEARPW</sequence>
<reference evidence="1 2" key="1">
    <citation type="submission" date="2020-04" db="EMBL/GenBank/DDBJ databases">
        <authorList>
            <person name="De Canck E."/>
        </authorList>
    </citation>
    <scope>NUCLEOTIDE SEQUENCE [LARGE SCALE GENOMIC DNA]</scope>
    <source>
        <strain evidence="1 2">LMG 9964</strain>
    </source>
</reference>
<dbReference type="EMBL" id="CADILN010000002">
    <property type="protein sequence ID" value="CAB4048548.1"/>
    <property type="molecule type" value="Genomic_DNA"/>
</dbReference>
<organism evidence="1 2">
    <name type="scientific">Paraburkholderia phenoliruptrix</name>
    <dbReference type="NCBI Taxonomy" id="252970"/>
    <lineage>
        <taxon>Bacteria</taxon>
        <taxon>Pseudomonadati</taxon>
        <taxon>Pseudomonadota</taxon>
        <taxon>Betaproteobacteria</taxon>
        <taxon>Burkholderiales</taxon>
        <taxon>Burkholderiaceae</taxon>
        <taxon>Paraburkholderia</taxon>
    </lineage>
</organism>
<evidence type="ECO:0000313" key="1">
    <source>
        <dbReference type="EMBL" id="CAB4048548.1"/>
    </source>
</evidence>
<protein>
    <submittedName>
        <fullName evidence="1">Uncharacterized protein</fullName>
    </submittedName>
</protein>
<dbReference type="AlphaFoldDB" id="A0A6J5K4K9"/>
<accession>A0A6J5K4K9</accession>
<dbReference type="Proteomes" id="UP000494102">
    <property type="component" value="Unassembled WGS sequence"/>
</dbReference>